<dbReference type="InterPro" id="IPR050699">
    <property type="entry name" value="RNA-DNA_Helicase"/>
</dbReference>
<dbReference type="Pfam" id="PF03308">
    <property type="entry name" value="MeaB"/>
    <property type="match status" value="1"/>
</dbReference>
<keyword evidence="8" id="KW-0694">RNA-binding</keyword>
<evidence type="ECO:0000313" key="13">
    <source>
        <dbReference type="EMBL" id="CAD7283074.1"/>
    </source>
</evidence>
<keyword evidence="7" id="KW-0067">ATP-binding</keyword>
<dbReference type="PANTHER" id="PTHR12131">
    <property type="entry name" value="ATP-DEPENDENT RNA AND DNA HELICASE"/>
    <property type="match status" value="1"/>
</dbReference>
<keyword evidence="14" id="KW-1185">Reference proteome</keyword>
<dbReference type="Gene3D" id="1.10.287.130">
    <property type="match status" value="1"/>
</dbReference>
<dbReference type="InterPro" id="IPR005129">
    <property type="entry name" value="GTPase_ArgK"/>
</dbReference>
<evidence type="ECO:0000256" key="7">
    <source>
        <dbReference type="ARBA" id="ARBA00022840"/>
    </source>
</evidence>
<dbReference type="InterPro" id="IPR001650">
    <property type="entry name" value="Helicase_C-like"/>
</dbReference>
<dbReference type="GO" id="GO:0005524">
    <property type="term" value="F:ATP binding"/>
    <property type="evidence" value="ECO:0007669"/>
    <property type="project" value="UniProtKB-KW"/>
</dbReference>
<accession>A0A7R9GJ72</accession>
<dbReference type="SMART" id="SM00382">
    <property type="entry name" value="AAA"/>
    <property type="match status" value="2"/>
</dbReference>
<evidence type="ECO:0000256" key="1">
    <source>
        <dbReference type="ARBA" id="ARBA00004496"/>
    </source>
</evidence>
<dbReference type="GO" id="GO:0003924">
    <property type="term" value="F:GTPase activity"/>
    <property type="evidence" value="ECO:0007669"/>
    <property type="project" value="InterPro"/>
</dbReference>
<evidence type="ECO:0000256" key="9">
    <source>
        <dbReference type="ARBA" id="ARBA00047984"/>
    </source>
</evidence>
<feature type="compositionally biased region" description="Low complexity" evidence="10">
    <location>
        <begin position="296"/>
        <end position="318"/>
    </location>
</feature>
<evidence type="ECO:0000256" key="3">
    <source>
        <dbReference type="ARBA" id="ARBA00022490"/>
    </source>
</evidence>
<dbReference type="SUPFAM" id="SSF52540">
    <property type="entry name" value="P-loop containing nucleoside triphosphate hydrolases"/>
    <property type="match status" value="2"/>
</dbReference>
<comment type="catalytic activity">
    <reaction evidence="9">
        <text>ATP + H2O = ADP + phosphate + H(+)</text>
        <dbReference type="Rhea" id="RHEA:13065"/>
        <dbReference type="ChEBI" id="CHEBI:15377"/>
        <dbReference type="ChEBI" id="CHEBI:15378"/>
        <dbReference type="ChEBI" id="CHEBI:30616"/>
        <dbReference type="ChEBI" id="CHEBI:43474"/>
        <dbReference type="ChEBI" id="CHEBI:456216"/>
        <dbReference type="EC" id="3.6.4.13"/>
    </reaction>
</comment>
<dbReference type="GO" id="GO:0003724">
    <property type="term" value="F:RNA helicase activity"/>
    <property type="evidence" value="ECO:0007669"/>
    <property type="project" value="UniProtKB-EC"/>
</dbReference>
<dbReference type="FunFam" id="3.40.50.300:FF:000354">
    <property type="entry name" value="ATP-dependent RNA helicase SKI2"/>
    <property type="match status" value="1"/>
</dbReference>
<dbReference type="EMBL" id="CAJPEX010004765">
    <property type="protein sequence ID" value="CAG0923226.1"/>
    <property type="molecule type" value="Genomic_DNA"/>
</dbReference>
<dbReference type="Gene3D" id="1.20.5.170">
    <property type="match status" value="1"/>
</dbReference>
<dbReference type="SMART" id="SM00487">
    <property type="entry name" value="DEXDc"/>
    <property type="match status" value="1"/>
</dbReference>
<sequence>MNKQFQPAPLEVINISQTASKTGGRMAKDFKFARILDATRHVLDFSRKVPHPAHTWPFKLDPFQEQAVLCLEAHSSVLVAAHTSAGKTVVAEYAIALSLRHLARVIYTSPVKALSNQKFRDFKETFGDVGLLTGDVQLNQTASCLVMTTEILRSMLYNGSDVVRELEWVVFDEVHYINDQERGVVWEEILILLPDHVGLVLLSATVPNAVELADWIGTIKKRKINVVYTDKRPVPLEHYLWTNTSTQVQPSGKKTANCDQFLIVDAKSTFLNFNYVNAQKAKKNDKEKENSDKSRNQQPGQQRNNQNRPGGNNNPSHQHYQRRNQRHQGGHQASLPMKEERLLYTNLVRNLEARDKLPVIVFTLSRQRCDQNAANLPESLDLLTAAESRESVRSCLTRLTGSDRNLPQIKSMEELLKRGIGVHHSGILPIVKEIVELLFGRGLVKLLFATETFAMGVNMPARTVVFDSIRKHDGTQFRDLLPSEYTQMAGRAGRRGLDATGHVIVLCKTDVWESGVLQNMMLGRATQLESKFRVTYAMILNLKRVQSVRVVDMMKRSFGSAGIVGREVEHREKLAKLTKSWEDYPELQCQDCSGKLPRLFSTLDDYWKTWTEDLALTVLRCAFGSKFIHVGRIVALRPPKTDPCWRTCVGGAIPAVILAVPSTGNKVDLTVFYCTAAGTSEAGTTTSAAVELLEAKRFLSPSVDLWFPVSPFQPDWTNFVVREVAPYEVVGVSKVFMRVDRPDLVIGEWKKNKLKVSPMADDLVRFLRSLNAGNHWCDPVRDYYSSLLLDDSYVRLQHLKSELGQNTSANCPVFFDHFMHFFKGKQIEKEKECLELLLSEESLSVYPEYQAKLEVLCRLGYLNQQEEVKLKGRVACAIFQHELMLTEILFENLLGDFQPAEIAALLSCLVFQGKEDKNLKGLTPKLQEGEFSCDLIKDLAKRIGQVQLESGLTHEGPSVYPEQFKFGLVPVVYQWARGVPFADIATMTSMQEGIVVRNIQRLDEVLRDCQGAAKTLGDPKLMEKMVEASLLVRRDIVFAASLYTQDKLSASNFCHSRRSKAMTLLCSKCSTSAFATSARFFSASRCAAKYAYEEHLNDAKVRELYEGVMRGSRGHLAQAITLVESVHPVKKIQAQSLLTLVLRSFRDKEEVQGVPQTFRIGLSGPPGAGKSTFIESFGKMLTNSGEHVAVLAVDPSSTRTGGSLLGDKTRMPELTRDLRAYIRPSPTGGKLGGVARNTQDSLYLCEAAGYKTVLVETVGVGQSELAVADMVDCFVLLAPPGAGDELQGMKKGIMERCHLVVVTKADGDLLPASRRMQYDIMSALKYMRPLSPNWRTRVLRISAHTGEGLDDLKLALDEYRKIMNEHGELASVRESQHTTWMWSYIEDNILERFRSHEKVGLALPEISRRVRHGLITPGAAAEVLLEEFSAQS</sequence>
<evidence type="ECO:0000259" key="12">
    <source>
        <dbReference type="PROSITE" id="PS51194"/>
    </source>
</evidence>
<dbReference type="Pfam" id="PF08148">
    <property type="entry name" value="DSHCT"/>
    <property type="match status" value="1"/>
</dbReference>
<dbReference type="Gene3D" id="3.40.50.300">
    <property type="entry name" value="P-loop containing nucleotide triphosphate hydrolases"/>
    <property type="match status" value="3"/>
</dbReference>
<dbReference type="InterPro" id="IPR011545">
    <property type="entry name" value="DEAD/DEAH_box_helicase_dom"/>
</dbReference>
<feature type="domain" description="Helicase ATP-binding" evidence="11">
    <location>
        <begin position="68"/>
        <end position="224"/>
    </location>
</feature>
<dbReference type="NCBIfam" id="NF006958">
    <property type="entry name" value="PRK09435.1"/>
    <property type="match status" value="1"/>
</dbReference>
<dbReference type="InterPro" id="IPR003593">
    <property type="entry name" value="AAA+_ATPase"/>
</dbReference>
<dbReference type="GO" id="GO:0055087">
    <property type="term" value="C:Ski complex"/>
    <property type="evidence" value="ECO:0007669"/>
    <property type="project" value="TreeGrafter"/>
</dbReference>
<feature type="compositionally biased region" description="Basic residues" evidence="10">
    <location>
        <begin position="319"/>
        <end position="329"/>
    </location>
</feature>
<feature type="region of interest" description="Disordered" evidence="10">
    <location>
        <begin position="280"/>
        <end position="337"/>
    </location>
</feature>
<dbReference type="PROSITE" id="PS51192">
    <property type="entry name" value="HELICASE_ATP_BIND_1"/>
    <property type="match status" value="1"/>
</dbReference>
<evidence type="ECO:0000256" key="5">
    <source>
        <dbReference type="ARBA" id="ARBA00022801"/>
    </source>
</evidence>
<evidence type="ECO:0000256" key="4">
    <source>
        <dbReference type="ARBA" id="ARBA00022741"/>
    </source>
</evidence>
<dbReference type="InterPro" id="IPR012961">
    <property type="entry name" value="Ski2/MTR4_C"/>
</dbReference>
<comment type="similarity">
    <text evidence="2">Belongs to the SIMIBI class G3E GTPase family. ArgK/MeaB subfamily.</text>
</comment>
<dbReference type="CDD" id="cd18795">
    <property type="entry name" value="SF2_C_Ski2"/>
    <property type="match status" value="1"/>
</dbReference>
<organism evidence="13">
    <name type="scientific">Notodromas monacha</name>
    <dbReference type="NCBI Taxonomy" id="399045"/>
    <lineage>
        <taxon>Eukaryota</taxon>
        <taxon>Metazoa</taxon>
        <taxon>Ecdysozoa</taxon>
        <taxon>Arthropoda</taxon>
        <taxon>Crustacea</taxon>
        <taxon>Oligostraca</taxon>
        <taxon>Ostracoda</taxon>
        <taxon>Podocopa</taxon>
        <taxon>Podocopida</taxon>
        <taxon>Cypridocopina</taxon>
        <taxon>Cypridoidea</taxon>
        <taxon>Cyprididae</taxon>
        <taxon>Notodromas</taxon>
    </lineage>
</organism>
<comment type="subcellular location">
    <subcellularLocation>
        <location evidence="1">Cytoplasm</location>
    </subcellularLocation>
</comment>
<feature type="compositionally biased region" description="Basic and acidic residues" evidence="10">
    <location>
        <begin position="282"/>
        <end position="295"/>
    </location>
</feature>
<evidence type="ECO:0000256" key="6">
    <source>
        <dbReference type="ARBA" id="ARBA00022806"/>
    </source>
</evidence>
<dbReference type="GO" id="GO:0003723">
    <property type="term" value="F:RNA binding"/>
    <property type="evidence" value="ECO:0007669"/>
    <property type="project" value="UniProtKB-KW"/>
</dbReference>
<dbReference type="Pfam" id="PF00271">
    <property type="entry name" value="Helicase_C"/>
    <property type="match status" value="1"/>
</dbReference>
<dbReference type="CDD" id="cd03114">
    <property type="entry name" value="MMAA-like"/>
    <property type="match status" value="1"/>
</dbReference>
<evidence type="ECO:0000256" key="8">
    <source>
        <dbReference type="ARBA" id="ARBA00022884"/>
    </source>
</evidence>
<feature type="domain" description="Helicase C-terminal" evidence="12">
    <location>
        <begin position="343"/>
        <end position="546"/>
    </location>
</feature>
<dbReference type="PROSITE" id="PS51194">
    <property type="entry name" value="HELICASE_CTER"/>
    <property type="match status" value="1"/>
</dbReference>
<dbReference type="Proteomes" id="UP000678499">
    <property type="component" value="Unassembled WGS sequence"/>
</dbReference>
<dbReference type="NCBIfam" id="TIGR00750">
    <property type="entry name" value="lao"/>
    <property type="match status" value="1"/>
</dbReference>
<evidence type="ECO:0000256" key="10">
    <source>
        <dbReference type="SAM" id="MobiDB-lite"/>
    </source>
</evidence>
<dbReference type="PANTHER" id="PTHR12131:SF1">
    <property type="entry name" value="ATP-DEPENDENT RNA HELICASE SUPV3L1, MITOCHONDRIAL-RELATED"/>
    <property type="match status" value="1"/>
</dbReference>
<dbReference type="SMART" id="SM00490">
    <property type="entry name" value="HELICc"/>
    <property type="match status" value="1"/>
</dbReference>
<dbReference type="EMBL" id="OA886802">
    <property type="protein sequence ID" value="CAD7283074.1"/>
    <property type="molecule type" value="Genomic_DNA"/>
</dbReference>
<dbReference type="GO" id="GO:0070478">
    <property type="term" value="P:nuclear-transcribed mRNA catabolic process, 3'-5' exonucleolytic nonsense-mediated decay"/>
    <property type="evidence" value="ECO:0007669"/>
    <property type="project" value="TreeGrafter"/>
</dbReference>
<dbReference type="OrthoDB" id="64767at2759"/>
<name>A0A7R9GJ72_9CRUS</name>
<gene>
    <name evidence="13" type="ORF">NMOB1V02_LOCUS10692</name>
</gene>
<dbReference type="Pfam" id="PF00270">
    <property type="entry name" value="DEAD"/>
    <property type="match status" value="1"/>
</dbReference>
<evidence type="ECO:0000313" key="14">
    <source>
        <dbReference type="Proteomes" id="UP000678499"/>
    </source>
</evidence>
<dbReference type="InterPro" id="IPR014001">
    <property type="entry name" value="Helicase_ATP-bd"/>
</dbReference>
<reference evidence="13" key="1">
    <citation type="submission" date="2020-11" db="EMBL/GenBank/DDBJ databases">
        <authorList>
            <person name="Tran Van P."/>
        </authorList>
    </citation>
    <scope>NUCLEOTIDE SEQUENCE</scope>
</reference>
<keyword evidence="3" id="KW-0963">Cytoplasm</keyword>
<dbReference type="SMART" id="SM01142">
    <property type="entry name" value="DSHCT"/>
    <property type="match status" value="1"/>
</dbReference>
<dbReference type="GO" id="GO:0005525">
    <property type="term" value="F:GTP binding"/>
    <property type="evidence" value="ECO:0007669"/>
    <property type="project" value="InterPro"/>
</dbReference>
<dbReference type="Gene3D" id="1.10.3380.30">
    <property type="match status" value="1"/>
</dbReference>
<proteinExistence type="inferred from homology"/>
<evidence type="ECO:0000259" key="11">
    <source>
        <dbReference type="PROSITE" id="PS51192"/>
    </source>
</evidence>
<keyword evidence="5" id="KW-0378">Hydrolase</keyword>
<keyword evidence="6" id="KW-0347">Helicase</keyword>
<evidence type="ECO:0000256" key="2">
    <source>
        <dbReference type="ARBA" id="ARBA00009625"/>
    </source>
</evidence>
<dbReference type="InterPro" id="IPR027417">
    <property type="entry name" value="P-loop_NTPase"/>
</dbReference>
<keyword evidence="4" id="KW-0547">Nucleotide-binding</keyword>
<dbReference type="FunFam" id="1.10.3380.30:FF:000001">
    <property type="entry name" value="Ski2 ATP-dependent RNA helicase"/>
    <property type="match status" value="1"/>
</dbReference>
<protein>
    <submittedName>
        <fullName evidence="13">Uncharacterized protein</fullName>
    </submittedName>
</protein>